<evidence type="ECO:0000313" key="2">
    <source>
        <dbReference type="Proteomes" id="UP000422837"/>
    </source>
</evidence>
<dbReference type="AlphaFoldDB" id="A0ABD6Z0Y5"/>
<gene>
    <name evidence="1" type="ORF">GFU50_10770</name>
</gene>
<dbReference type="RefSeq" id="WP_010749489.1">
    <property type="nucleotide sequence ID" value="NZ_CP046123.1"/>
</dbReference>
<dbReference type="EMBL" id="CP046123">
    <property type="protein sequence ID" value="QGN29964.1"/>
    <property type="molecule type" value="Genomic_DNA"/>
</dbReference>
<proteinExistence type="predicted"/>
<reference evidence="1 2" key="1">
    <citation type="submission" date="2019-11" db="EMBL/GenBank/DDBJ databases">
        <title>Detection and genome characteristic of a blood enterococcus casselifavus isolate from Zhengzhou,china.</title>
        <authorList>
            <person name="Wen P."/>
        </authorList>
    </citation>
    <scope>NUCLEOTIDE SEQUENCE [LARGE SCALE GENOMIC DNA]</scope>
    <source>
        <strain evidence="1 2">EC291</strain>
    </source>
</reference>
<sequence>MFKVKVKDIPLFYAGKRYGSGEELIIEGDHMNDDLFDKIEEIENVPFKGVKEATLRKALEAAKVEIPEEADRDALIQLMNDNQVTL</sequence>
<dbReference type="Proteomes" id="UP000422837">
    <property type="component" value="Chromosome"/>
</dbReference>
<evidence type="ECO:0000313" key="1">
    <source>
        <dbReference type="EMBL" id="QGN29964.1"/>
    </source>
</evidence>
<accession>A0ABD6Z0Y5</accession>
<organism evidence="1 2">
    <name type="scientific">Enterococcus casseliflavus</name>
    <name type="common">Enterococcus flavescens</name>
    <dbReference type="NCBI Taxonomy" id="37734"/>
    <lineage>
        <taxon>Bacteria</taxon>
        <taxon>Bacillati</taxon>
        <taxon>Bacillota</taxon>
        <taxon>Bacilli</taxon>
        <taxon>Lactobacillales</taxon>
        <taxon>Enterococcaceae</taxon>
        <taxon>Enterococcus</taxon>
    </lineage>
</organism>
<protein>
    <submittedName>
        <fullName evidence="1">Conjugal transfer protein</fullName>
    </submittedName>
</protein>
<name>A0ABD6Z0Y5_ENTCA</name>